<organism evidence="3 4">
    <name type="scientific">Blastococcus colisei</name>
    <dbReference type="NCBI Taxonomy" id="1564162"/>
    <lineage>
        <taxon>Bacteria</taxon>
        <taxon>Bacillati</taxon>
        <taxon>Actinomycetota</taxon>
        <taxon>Actinomycetes</taxon>
        <taxon>Geodermatophilales</taxon>
        <taxon>Geodermatophilaceae</taxon>
        <taxon>Blastococcus</taxon>
    </lineage>
</organism>
<dbReference type="SUPFAM" id="SSF51735">
    <property type="entry name" value="NAD(P)-binding Rossmann-fold domains"/>
    <property type="match status" value="1"/>
</dbReference>
<dbReference type="PANTHER" id="PTHR43639:SF1">
    <property type="entry name" value="SHORT-CHAIN DEHYDROGENASE_REDUCTASE FAMILY PROTEIN"/>
    <property type="match status" value="1"/>
</dbReference>
<dbReference type="Pfam" id="PF13561">
    <property type="entry name" value="adh_short_C2"/>
    <property type="match status" value="1"/>
</dbReference>
<evidence type="ECO:0000313" key="3">
    <source>
        <dbReference type="EMBL" id="TQN38032.1"/>
    </source>
</evidence>
<dbReference type="AlphaFoldDB" id="A0A543P1S0"/>
<dbReference type="RefSeq" id="WP_142027921.1">
    <property type="nucleotide sequence ID" value="NZ_VFQE01000002.1"/>
</dbReference>
<keyword evidence="2" id="KW-0560">Oxidoreductase</keyword>
<dbReference type="PANTHER" id="PTHR43639">
    <property type="entry name" value="OXIDOREDUCTASE, SHORT-CHAIN DEHYDROGENASE/REDUCTASE FAMILY (AFU_ORTHOLOGUE AFUA_5G02870)"/>
    <property type="match status" value="1"/>
</dbReference>
<proteinExistence type="inferred from homology"/>
<dbReference type="OrthoDB" id="3208554at2"/>
<evidence type="ECO:0000313" key="4">
    <source>
        <dbReference type="Proteomes" id="UP000319865"/>
    </source>
</evidence>
<dbReference type="Proteomes" id="UP000319865">
    <property type="component" value="Unassembled WGS sequence"/>
</dbReference>
<dbReference type="PRINTS" id="PR00081">
    <property type="entry name" value="GDHRDH"/>
</dbReference>
<dbReference type="InterPro" id="IPR036291">
    <property type="entry name" value="NAD(P)-bd_dom_sf"/>
</dbReference>
<reference evidence="3 4" key="1">
    <citation type="submission" date="2019-06" db="EMBL/GenBank/DDBJ databases">
        <title>Sequencing the genomes of 1000 actinobacteria strains.</title>
        <authorList>
            <person name="Klenk H.-P."/>
        </authorList>
    </citation>
    <scope>NUCLEOTIDE SEQUENCE [LARGE SCALE GENOMIC DNA]</scope>
    <source>
        <strain evidence="3 4">DSM 46837</strain>
    </source>
</reference>
<comment type="similarity">
    <text evidence="1">Belongs to the short-chain dehydrogenases/reductases (SDR) family.</text>
</comment>
<dbReference type="EMBL" id="VFQE01000002">
    <property type="protein sequence ID" value="TQN38032.1"/>
    <property type="molecule type" value="Genomic_DNA"/>
</dbReference>
<dbReference type="Gene3D" id="3.40.50.720">
    <property type="entry name" value="NAD(P)-binding Rossmann-like Domain"/>
    <property type="match status" value="1"/>
</dbReference>
<comment type="caution">
    <text evidence="3">The sequence shown here is derived from an EMBL/GenBank/DDBJ whole genome shotgun (WGS) entry which is preliminary data.</text>
</comment>
<name>A0A543P1S0_9ACTN</name>
<gene>
    <name evidence="3" type="ORF">FHU33_4712</name>
</gene>
<keyword evidence="4" id="KW-1185">Reference proteome</keyword>
<protein>
    <submittedName>
        <fullName evidence="3">3-oxoacyl-[acyl-carrier protein] reductase</fullName>
    </submittedName>
</protein>
<accession>A0A543P1S0</accession>
<evidence type="ECO:0000256" key="1">
    <source>
        <dbReference type="ARBA" id="ARBA00006484"/>
    </source>
</evidence>
<dbReference type="FunFam" id="3.40.50.720:FF:000084">
    <property type="entry name" value="Short-chain dehydrogenase reductase"/>
    <property type="match status" value="1"/>
</dbReference>
<evidence type="ECO:0000256" key="2">
    <source>
        <dbReference type="ARBA" id="ARBA00023002"/>
    </source>
</evidence>
<sequence length="244" mass="24528">MDLGLQGSRVLITGASGGLGGAIAAGFVAEGARVLAASRTDEHPVPDGVAARVLADLSAPGAAETLADAAARELGGLDTLVAAAGGAVKGRVDELSDEAWDAGLEVNLRSTIRLVRATAPLLKESGGRIVLISALSASEPRPGHVVSNVGKAGVTALGKTLSRELAADGILVNCIAPGRIRSRQLDRNFPSDDARAQFAAAHIPLGRFGSAEEIVPVSLLLGSPANTYITGQTVGVDGGMAMSL</sequence>
<dbReference type="InterPro" id="IPR002347">
    <property type="entry name" value="SDR_fam"/>
</dbReference>
<dbReference type="GO" id="GO:0016491">
    <property type="term" value="F:oxidoreductase activity"/>
    <property type="evidence" value="ECO:0007669"/>
    <property type="project" value="UniProtKB-KW"/>
</dbReference>